<evidence type="ECO:0000256" key="6">
    <source>
        <dbReference type="PIRSR" id="PIRSR001430-2"/>
    </source>
</evidence>
<gene>
    <name evidence="4" type="primary">truA</name>
    <name evidence="9" type="ORF">CUN48_07060</name>
</gene>
<comment type="subunit">
    <text evidence="4">Homodimer.</text>
</comment>
<evidence type="ECO:0000256" key="2">
    <source>
        <dbReference type="ARBA" id="ARBA00022694"/>
    </source>
</evidence>
<reference evidence="9 10" key="1">
    <citation type="submission" date="2017-11" db="EMBL/GenBank/DDBJ databases">
        <title>Evolution of Phototrophy in the Chloroflexi Phylum Driven by Horizontal Gene Transfer.</title>
        <authorList>
            <person name="Ward L.M."/>
            <person name="Hemp J."/>
            <person name="Shih P.M."/>
            <person name="Mcglynn S.E."/>
            <person name="Fischer W."/>
        </authorList>
    </citation>
    <scope>NUCLEOTIDE SEQUENCE [LARGE SCALE GENOMIC DNA]</scope>
    <source>
        <strain evidence="9">JP3_7</strain>
    </source>
</reference>
<dbReference type="EC" id="5.4.99.12" evidence="4"/>
<dbReference type="PANTHER" id="PTHR11142">
    <property type="entry name" value="PSEUDOURIDYLATE SYNTHASE"/>
    <property type="match status" value="1"/>
</dbReference>
<dbReference type="Pfam" id="PF01416">
    <property type="entry name" value="PseudoU_synth_1"/>
    <property type="match status" value="2"/>
</dbReference>
<dbReference type="Proteomes" id="UP000230790">
    <property type="component" value="Unassembled WGS sequence"/>
</dbReference>
<evidence type="ECO:0000256" key="3">
    <source>
        <dbReference type="ARBA" id="ARBA00023235"/>
    </source>
</evidence>
<sequence length="249" mass="27865">MDLKVRAKVAYDGTDFVGFQRQAARRGRTVQGELEAALAKVCRSRVAVVGAGRTDAGVHATGQVIAFEVDWKHSLDALGRALNATLPEDVAIYDLVPCEAGFHPRYSAKSRTYVYTAYVSEVRQPLLRRFAWQLEQRPDIAAMNAAAQQLIGWHDFAAFGRPPSARPGETTVRQVLRAEWQASDERLWFTIEANAFLFRMVRRIVMALVRVGRGEYGSDEFREMLESRDAQRITGLAPACGLCLVEVKY</sequence>
<dbReference type="InterPro" id="IPR020094">
    <property type="entry name" value="TruA/RsuA/RluB/E/F_N"/>
</dbReference>
<dbReference type="SUPFAM" id="SSF55120">
    <property type="entry name" value="Pseudouridine synthase"/>
    <property type="match status" value="1"/>
</dbReference>
<evidence type="ECO:0000256" key="7">
    <source>
        <dbReference type="RuleBase" id="RU003792"/>
    </source>
</evidence>
<comment type="caution">
    <text evidence="4">Lacks conserved residue(s) required for the propagation of feature annotation.</text>
</comment>
<keyword evidence="2 4" id="KW-0819">tRNA processing</keyword>
<dbReference type="FunFam" id="3.30.70.580:FF:000001">
    <property type="entry name" value="tRNA pseudouridine synthase A"/>
    <property type="match status" value="1"/>
</dbReference>
<dbReference type="HAMAP" id="MF_00171">
    <property type="entry name" value="TruA"/>
    <property type="match status" value="1"/>
</dbReference>
<protein>
    <recommendedName>
        <fullName evidence="4">tRNA pseudouridine synthase A</fullName>
        <ecNumber evidence="4">5.4.99.12</ecNumber>
    </recommendedName>
    <alternativeName>
        <fullName evidence="4">tRNA pseudouridine(38-40) synthase</fullName>
    </alternativeName>
    <alternativeName>
        <fullName evidence="4">tRNA pseudouridylate synthase I</fullName>
    </alternativeName>
    <alternativeName>
        <fullName evidence="4">tRNA-uridine isomerase I</fullName>
    </alternativeName>
</protein>
<proteinExistence type="inferred from homology"/>
<dbReference type="GO" id="GO:0003723">
    <property type="term" value="F:RNA binding"/>
    <property type="evidence" value="ECO:0007669"/>
    <property type="project" value="InterPro"/>
</dbReference>
<evidence type="ECO:0000313" key="9">
    <source>
        <dbReference type="EMBL" id="PJF47758.1"/>
    </source>
</evidence>
<feature type="binding site" evidence="4 6">
    <location>
        <position position="113"/>
    </location>
    <ligand>
        <name>substrate</name>
    </ligand>
</feature>
<comment type="catalytic activity">
    <reaction evidence="4 7">
        <text>uridine(38/39/40) in tRNA = pseudouridine(38/39/40) in tRNA</text>
        <dbReference type="Rhea" id="RHEA:22376"/>
        <dbReference type="Rhea" id="RHEA-COMP:10085"/>
        <dbReference type="Rhea" id="RHEA-COMP:10087"/>
        <dbReference type="ChEBI" id="CHEBI:65314"/>
        <dbReference type="ChEBI" id="CHEBI:65315"/>
        <dbReference type="EC" id="5.4.99.12"/>
    </reaction>
</comment>
<dbReference type="AlphaFoldDB" id="A0A2M8QDB4"/>
<keyword evidence="3 4" id="KW-0413">Isomerase</keyword>
<accession>A0A2M8QDB4</accession>
<feature type="domain" description="Pseudouridine synthase I TruA alpha/beta" evidence="8">
    <location>
        <begin position="9"/>
        <end position="106"/>
    </location>
</feature>
<dbReference type="Gene3D" id="3.30.70.660">
    <property type="entry name" value="Pseudouridine synthase I, catalytic domain, C-terminal subdomain"/>
    <property type="match status" value="1"/>
</dbReference>
<feature type="domain" description="Pseudouridine synthase I TruA alpha/beta" evidence="8">
    <location>
        <begin position="146"/>
        <end position="249"/>
    </location>
</feature>
<comment type="function">
    <text evidence="4">Formation of pseudouridine at positions 38, 39 and 40 in the anticodon stem and loop of transfer RNAs.</text>
</comment>
<dbReference type="NCBIfam" id="TIGR00071">
    <property type="entry name" value="hisT_truA"/>
    <property type="match status" value="1"/>
</dbReference>
<dbReference type="Gene3D" id="3.30.70.580">
    <property type="entry name" value="Pseudouridine synthase I, catalytic domain, N-terminal subdomain"/>
    <property type="match status" value="1"/>
</dbReference>
<dbReference type="PIRSF" id="PIRSF001430">
    <property type="entry name" value="tRNA_psdUrid_synth"/>
    <property type="match status" value="1"/>
</dbReference>
<evidence type="ECO:0000256" key="4">
    <source>
        <dbReference type="HAMAP-Rule" id="MF_00171"/>
    </source>
</evidence>
<evidence type="ECO:0000256" key="5">
    <source>
        <dbReference type="PIRSR" id="PIRSR001430-1"/>
    </source>
</evidence>
<feature type="active site" description="Nucleophile" evidence="4 5">
    <location>
        <position position="55"/>
    </location>
</feature>
<comment type="caution">
    <text evidence="9">The sequence shown here is derived from an EMBL/GenBank/DDBJ whole genome shotgun (WGS) entry which is preliminary data.</text>
</comment>
<dbReference type="InterPro" id="IPR020103">
    <property type="entry name" value="PsdUridine_synth_cat_dom_sf"/>
</dbReference>
<dbReference type="GO" id="GO:0031119">
    <property type="term" value="P:tRNA pseudouridine synthesis"/>
    <property type="evidence" value="ECO:0007669"/>
    <property type="project" value="UniProtKB-UniRule"/>
</dbReference>
<evidence type="ECO:0000256" key="1">
    <source>
        <dbReference type="ARBA" id="ARBA00009375"/>
    </source>
</evidence>
<dbReference type="InterPro" id="IPR020095">
    <property type="entry name" value="PsdUridine_synth_TruA_C"/>
</dbReference>
<evidence type="ECO:0000259" key="8">
    <source>
        <dbReference type="Pfam" id="PF01416"/>
    </source>
</evidence>
<name>A0A2M8QDB4_9CHLR</name>
<dbReference type="InterPro" id="IPR020097">
    <property type="entry name" value="PsdUridine_synth_TruA_a/b_dom"/>
</dbReference>
<dbReference type="InterPro" id="IPR001406">
    <property type="entry name" value="PsdUridine_synth_TruA"/>
</dbReference>
<dbReference type="PANTHER" id="PTHR11142:SF0">
    <property type="entry name" value="TRNA PSEUDOURIDINE SYNTHASE-LIKE 1"/>
    <property type="match status" value="1"/>
</dbReference>
<evidence type="ECO:0000313" key="10">
    <source>
        <dbReference type="Proteomes" id="UP000230790"/>
    </source>
</evidence>
<organism evidence="9 10">
    <name type="scientific">Candidatus Thermofonsia Clade 3 bacterium</name>
    <dbReference type="NCBI Taxonomy" id="2364212"/>
    <lineage>
        <taxon>Bacteria</taxon>
        <taxon>Bacillati</taxon>
        <taxon>Chloroflexota</taxon>
        <taxon>Candidatus Thermofontia</taxon>
        <taxon>Candidatus Thermofonsia Clade 3</taxon>
    </lineage>
</organism>
<dbReference type="GO" id="GO:0160147">
    <property type="term" value="F:tRNA pseudouridine(38-40) synthase activity"/>
    <property type="evidence" value="ECO:0007669"/>
    <property type="project" value="UniProtKB-EC"/>
</dbReference>
<comment type="similarity">
    <text evidence="1 4 7">Belongs to the tRNA pseudouridine synthase TruA family.</text>
</comment>
<dbReference type="CDD" id="cd02570">
    <property type="entry name" value="PseudoU_synth_EcTruA"/>
    <property type="match status" value="1"/>
</dbReference>
<dbReference type="EMBL" id="PGTN01000036">
    <property type="protein sequence ID" value="PJF47758.1"/>
    <property type="molecule type" value="Genomic_DNA"/>
</dbReference>